<keyword evidence="13" id="KW-1185">Reference proteome</keyword>
<dbReference type="GO" id="GO:0005737">
    <property type="term" value="C:cytoplasm"/>
    <property type="evidence" value="ECO:0007669"/>
    <property type="project" value="UniProtKB-SubCell"/>
</dbReference>
<gene>
    <name evidence="10" type="primary">selB</name>
    <name evidence="11" type="ORF">EpCFBP13511_06955</name>
    <name evidence="10" type="ORF">IFT93_15850</name>
</gene>
<dbReference type="Pfam" id="PF03144">
    <property type="entry name" value="GTP_EFTU_D2"/>
    <property type="match status" value="1"/>
</dbReference>
<evidence type="ECO:0000256" key="4">
    <source>
        <dbReference type="ARBA" id="ARBA00022741"/>
    </source>
</evidence>
<dbReference type="Gene3D" id="3.40.50.300">
    <property type="entry name" value="P-loop containing nucleotide triphosphate hydrolases"/>
    <property type="match status" value="1"/>
</dbReference>
<dbReference type="GO" id="GO:0097216">
    <property type="term" value="F:guanosine tetraphosphate binding"/>
    <property type="evidence" value="ECO:0007669"/>
    <property type="project" value="UniProtKB-ARBA"/>
</dbReference>
<dbReference type="InterPro" id="IPR000795">
    <property type="entry name" value="T_Tr_GTP-bd_dom"/>
</dbReference>
<dbReference type="InterPro" id="IPR050055">
    <property type="entry name" value="EF-Tu_GTPase"/>
</dbReference>
<evidence type="ECO:0000313" key="12">
    <source>
        <dbReference type="Proteomes" id="UP000306393"/>
    </source>
</evidence>
<sequence>MIIATAGHVDHGKTSLLQAITGANTDRLPEEKARGMSIDLGYAWLPRSDGEVIGFIDVPGHEKFLNNMVSGIGGIDHALLVVAADDGIMPQTREHLAILQLSGQPSLTVAVTKCDNVDPAQCDTVAQQIRELVRQSGWENLTLFTTSTQSGAGIAELSDHLRHLPAPRAKTGRTFRLAIDRVFNIKGAGVVVTGTALSGDVHTGDSLWLTGMNKRVRVRNLHAQNQPTEHAHSGQRIALNLTGGVEKDEIGRGDWLLTAPPVQPCDRAMVALTLRQPLRQGQTLHLHHAASHVTGRIALLQDNLAELHLDKPLWLTDEDRLILRDISARETLGAARVLLLTPPKRGRRQPEFIAWLQQREHARDAAEKVRLLLQQHPFTPQALGWLLQMTDQALSDVLTAVMPAVEGGYLCPQVKAREWQNDLLVALGNYHNNHNDRPGIGRDRLRRMALPTLPESLVFSLIDGLMSSNKLMNNRGWLHLPDFSIRFDDREKAIWLQIQPLFTTGAWWVRDMALKHDCDEEQMRQLLRKAAQSGEITAIVKDRYYSHGCLMRFADIIRQRAVQQQSTSAGDFRDQLGIGRKLAVQILEYFDRCGFTRRRGNEHLLRDEDMFR</sequence>
<dbReference type="InterPro" id="IPR036388">
    <property type="entry name" value="WH-like_DNA-bd_sf"/>
</dbReference>
<reference evidence="10 13" key="2">
    <citation type="journal article" date="2020" name="FEMS Microbiol. Ecol.">
        <title>Temporal dynamics of bacterial communities during seed development and maturation.</title>
        <authorList>
            <person name="Chesneau G."/>
            <person name="Torres-Cortes G."/>
            <person name="Briand M."/>
            <person name="Darrasse A."/>
            <person name="Preveaux A."/>
            <person name="Marais C."/>
            <person name="Jacques M.A."/>
            <person name="Shade A."/>
            <person name="Barret M."/>
        </authorList>
    </citation>
    <scope>NUCLEOTIDE SEQUENCE [LARGE SCALE GENOMIC DNA]</scope>
    <source>
        <strain evidence="10 13">CFBP13732</strain>
    </source>
</reference>
<dbReference type="Pfam" id="PF09106">
    <property type="entry name" value="WHD_2nd_SelB"/>
    <property type="match status" value="1"/>
</dbReference>
<dbReference type="GO" id="GO:0003723">
    <property type="term" value="F:RNA binding"/>
    <property type="evidence" value="ECO:0007669"/>
    <property type="project" value="InterPro"/>
</dbReference>
<dbReference type="InterPro" id="IPR009001">
    <property type="entry name" value="Transl_elong_EF1A/Init_IF2_C"/>
</dbReference>
<dbReference type="FunFam" id="1.10.10.10:FF:000350">
    <property type="entry name" value="Selenocysteine-specific translation elongation factor"/>
    <property type="match status" value="1"/>
</dbReference>
<organism evidence="11 12">
    <name type="scientific">Erwinia persicina</name>
    <dbReference type="NCBI Taxonomy" id="55211"/>
    <lineage>
        <taxon>Bacteria</taxon>
        <taxon>Pseudomonadati</taxon>
        <taxon>Pseudomonadota</taxon>
        <taxon>Gammaproteobacteria</taxon>
        <taxon>Enterobacterales</taxon>
        <taxon>Erwiniaceae</taxon>
        <taxon>Erwinia</taxon>
    </lineage>
</organism>
<comment type="function">
    <text evidence="7">Translation factor necessary for the incorporation of selenocysteine into proteins. It probably replaces EF-Tu for the insertion of selenocysteine directed by the UGA codon. SelB binds GTP and GDP.</text>
</comment>
<keyword evidence="5" id="KW-0648">Protein biosynthesis</keyword>
<evidence type="ECO:0000313" key="10">
    <source>
        <dbReference type="EMBL" id="MBD8107875.1"/>
    </source>
</evidence>
<dbReference type="InterPro" id="IPR015190">
    <property type="entry name" value="Elong_fac_SelB-wing-hlx_typ-2"/>
</dbReference>
<proteinExistence type="predicted"/>
<evidence type="ECO:0000256" key="2">
    <source>
        <dbReference type="ARBA" id="ARBA00015953"/>
    </source>
</evidence>
<dbReference type="CDD" id="cd04171">
    <property type="entry name" value="SelB"/>
    <property type="match status" value="1"/>
</dbReference>
<dbReference type="Gene3D" id="2.40.30.10">
    <property type="entry name" value="Translation factors"/>
    <property type="match status" value="1"/>
</dbReference>
<dbReference type="RefSeq" id="WP_137268968.1">
    <property type="nucleotide sequence ID" value="NZ_JACYNM010000012.1"/>
</dbReference>
<dbReference type="GO" id="GO:0001514">
    <property type="term" value="P:selenocysteine incorporation"/>
    <property type="evidence" value="ECO:0007669"/>
    <property type="project" value="InterPro"/>
</dbReference>
<dbReference type="InterPro" id="IPR031157">
    <property type="entry name" value="G_TR_CS"/>
</dbReference>
<dbReference type="EMBL" id="JACYNN010000012">
    <property type="protein sequence ID" value="MBD8107875.1"/>
    <property type="molecule type" value="Genomic_DNA"/>
</dbReference>
<dbReference type="InterPro" id="IPR004535">
    <property type="entry name" value="Transl_elong_SelB"/>
</dbReference>
<dbReference type="InterPro" id="IPR015191">
    <property type="entry name" value="SelB_WHD4"/>
</dbReference>
<dbReference type="NCBIfam" id="TIGR00475">
    <property type="entry name" value="selB"/>
    <property type="match status" value="1"/>
</dbReference>
<protein>
    <recommendedName>
        <fullName evidence="2">Selenocysteine-specific elongation factor</fullName>
    </recommendedName>
    <alternativeName>
        <fullName evidence="8">SelB translation factor</fullName>
    </alternativeName>
</protein>
<dbReference type="PANTHER" id="PTHR43721:SF9">
    <property type="entry name" value="GTP-BINDING PROTEIN 1"/>
    <property type="match status" value="1"/>
</dbReference>
<evidence type="ECO:0000256" key="7">
    <source>
        <dbReference type="ARBA" id="ARBA00025526"/>
    </source>
</evidence>
<evidence type="ECO:0000256" key="5">
    <source>
        <dbReference type="ARBA" id="ARBA00022917"/>
    </source>
</evidence>
<dbReference type="InterPro" id="IPR004161">
    <property type="entry name" value="EFTu-like_2"/>
</dbReference>
<dbReference type="STRING" id="1219360.GCA_001571305_01581"/>
<dbReference type="Pfam" id="PF00009">
    <property type="entry name" value="GTP_EFTU"/>
    <property type="match status" value="1"/>
</dbReference>
<keyword evidence="3" id="KW-0963">Cytoplasm</keyword>
<evidence type="ECO:0000256" key="3">
    <source>
        <dbReference type="ARBA" id="ARBA00022490"/>
    </source>
</evidence>
<dbReference type="CDD" id="cd03696">
    <property type="entry name" value="SelB_II"/>
    <property type="match status" value="1"/>
</dbReference>
<evidence type="ECO:0000256" key="8">
    <source>
        <dbReference type="ARBA" id="ARBA00031615"/>
    </source>
</evidence>
<comment type="caution">
    <text evidence="11">The sequence shown here is derived from an EMBL/GenBank/DDBJ whole genome shotgun (WGS) entry which is preliminary data.</text>
</comment>
<name>A0A4U3FG31_9GAMM</name>
<evidence type="ECO:0000256" key="6">
    <source>
        <dbReference type="ARBA" id="ARBA00023134"/>
    </source>
</evidence>
<comment type="subcellular location">
    <subcellularLocation>
        <location evidence="1">Cytoplasm</location>
    </subcellularLocation>
</comment>
<dbReference type="GO" id="GO:0003924">
    <property type="term" value="F:GTPase activity"/>
    <property type="evidence" value="ECO:0007669"/>
    <property type="project" value="InterPro"/>
</dbReference>
<dbReference type="SUPFAM" id="SSF46785">
    <property type="entry name" value="Winged helix' DNA-binding domain"/>
    <property type="match status" value="2"/>
</dbReference>
<dbReference type="Pfam" id="PF21214">
    <property type="entry name" value="WHD_2nd_SelB_bact"/>
    <property type="match status" value="1"/>
</dbReference>
<dbReference type="SUPFAM" id="SSF50465">
    <property type="entry name" value="EF-Tu/eEF-1alpha/eIF2-gamma C-terminal domain"/>
    <property type="match status" value="1"/>
</dbReference>
<evidence type="ECO:0000313" key="11">
    <source>
        <dbReference type="EMBL" id="TKJ92534.1"/>
    </source>
</evidence>
<dbReference type="PROSITE" id="PS51722">
    <property type="entry name" value="G_TR_2"/>
    <property type="match status" value="1"/>
</dbReference>
<dbReference type="SUPFAM" id="SSF52540">
    <property type="entry name" value="P-loop containing nucleoside triphosphate hydrolases"/>
    <property type="match status" value="1"/>
</dbReference>
<feature type="domain" description="Tr-type G" evidence="9">
    <location>
        <begin position="1"/>
        <end position="168"/>
    </location>
</feature>
<accession>A0A4U3FG31</accession>
<dbReference type="NCBIfam" id="TIGR00231">
    <property type="entry name" value="small_GTP"/>
    <property type="match status" value="1"/>
</dbReference>
<dbReference type="Gene3D" id="1.10.10.10">
    <property type="entry name" value="Winged helix-like DNA-binding domain superfamily/Winged helix DNA-binding domain"/>
    <property type="match status" value="2"/>
</dbReference>
<keyword evidence="11" id="KW-0251">Elongation factor</keyword>
<dbReference type="InterPro" id="IPR048931">
    <property type="entry name" value="WHD_2nd_SelB_bact"/>
</dbReference>
<keyword evidence="4" id="KW-0547">Nucleotide-binding</keyword>
<dbReference type="EMBL" id="QGAC01000005">
    <property type="protein sequence ID" value="TKJ92534.1"/>
    <property type="molecule type" value="Genomic_DNA"/>
</dbReference>
<dbReference type="GO" id="GO:0003746">
    <property type="term" value="F:translation elongation factor activity"/>
    <property type="evidence" value="ECO:0007669"/>
    <property type="project" value="UniProtKB-KW"/>
</dbReference>
<dbReference type="InterPro" id="IPR027417">
    <property type="entry name" value="P-loop_NTPase"/>
</dbReference>
<evidence type="ECO:0000313" key="13">
    <source>
        <dbReference type="Proteomes" id="UP000661012"/>
    </source>
</evidence>
<dbReference type="AlphaFoldDB" id="A0A4U3FG31"/>
<dbReference type="InterPro" id="IPR036390">
    <property type="entry name" value="WH_DNA-bd_sf"/>
</dbReference>
<evidence type="ECO:0000256" key="1">
    <source>
        <dbReference type="ARBA" id="ARBA00004496"/>
    </source>
</evidence>
<dbReference type="OrthoDB" id="9803139at2"/>
<dbReference type="FunFam" id="3.40.50.300:FF:001064">
    <property type="entry name" value="Selenocysteine-specific translation elongation factor"/>
    <property type="match status" value="1"/>
</dbReference>
<dbReference type="Proteomes" id="UP000661012">
    <property type="component" value="Unassembled WGS sequence"/>
</dbReference>
<reference evidence="11 12" key="1">
    <citation type="journal article" date="2019" name="Sci. Rep.">
        <title>Differences in resource use lead to coexistence of seed-transmitted microbial populations.</title>
        <authorList>
            <person name="Torres-Cortes G."/>
            <person name="Garcia B.J."/>
            <person name="Compant S."/>
            <person name="Rezki S."/>
            <person name="Jones P."/>
            <person name="Preveaux A."/>
            <person name="Briand M."/>
            <person name="Roulet A."/>
            <person name="Bouchez O."/>
            <person name="Jacobson D."/>
            <person name="Barret M."/>
        </authorList>
    </citation>
    <scope>NUCLEOTIDE SEQUENCE [LARGE SCALE GENOMIC DNA]</scope>
    <source>
        <strain evidence="11 12">CFBP13511</strain>
    </source>
</reference>
<dbReference type="Pfam" id="PF09107">
    <property type="entry name" value="WHD_3rd_SelB"/>
    <property type="match status" value="1"/>
</dbReference>
<dbReference type="InterPro" id="IPR057335">
    <property type="entry name" value="Beta-barrel_SelB"/>
</dbReference>
<dbReference type="PRINTS" id="PR00315">
    <property type="entry name" value="ELONGATNFCT"/>
</dbReference>
<dbReference type="Proteomes" id="UP000306393">
    <property type="component" value="Unassembled WGS sequence"/>
</dbReference>
<dbReference type="PANTHER" id="PTHR43721">
    <property type="entry name" value="ELONGATION FACTOR TU-RELATED"/>
    <property type="match status" value="1"/>
</dbReference>
<dbReference type="InterPro" id="IPR005225">
    <property type="entry name" value="Small_GTP-bd"/>
</dbReference>
<evidence type="ECO:0000259" key="9">
    <source>
        <dbReference type="PROSITE" id="PS51722"/>
    </source>
</evidence>
<dbReference type="GO" id="GO:0005525">
    <property type="term" value="F:GTP binding"/>
    <property type="evidence" value="ECO:0007669"/>
    <property type="project" value="UniProtKB-KW"/>
</dbReference>
<dbReference type="InterPro" id="IPR009000">
    <property type="entry name" value="Transl_B-barrel_sf"/>
</dbReference>
<keyword evidence="6" id="KW-0342">GTP-binding</keyword>
<dbReference type="Pfam" id="PF25461">
    <property type="entry name" value="Beta-barrel_SelB"/>
    <property type="match status" value="1"/>
</dbReference>
<dbReference type="FunFam" id="2.40.30.10:FF:000080">
    <property type="entry name" value="Selenocysteine-specific translation elongation factor"/>
    <property type="match status" value="1"/>
</dbReference>
<dbReference type="PROSITE" id="PS00301">
    <property type="entry name" value="G_TR_1"/>
    <property type="match status" value="1"/>
</dbReference>
<dbReference type="SUPFAM" id="SSF50447">
    <property type="entry name" value="Translation proteins"/>
    <property type="match status" value="1"/>
</dbReference>